<evidence type="ECO:0000313" key="1">
    <source>
        <dbReference type="EMBL" id="PZE21237.1"/>
    </source>
</evidence>
<name>A0A2W1N9Y9_PAEXE</name>
<dbReference type="RefSeq" id="WP_089199433.1">
    <property type="nucleotide sequence ID" value="NZ_NHRJ02000003.1"/>
</dbReference>
<dbReference type="EMBL" id="NHRJ02000003">
    <property type="protein sequence ID" value="PZE21237.1"/>
    <property type="molecule type" value="Genomic_DNA"/>
</dbReference>
<protein>
    <submittedName>
        <fullName evidence="1">ADP-heptose synthase</fullName>
    </submittedName>
</protein>
<keyword evidence="2" id="KW-1185">Reference proteome</keyword>
<dbReference type="AlphaFoldDB" id="A0A2W1N9Y9"/>
<organism evidence="1 2">
    <name type="scientific">Paenibacillus xerothermodurans</name>
    <dbReference type="NCBI Taxonomy" id="1977292"/>
    <lineage>
        <taxon>Bacteria</taxon>
        <taxon>Bacillati</taxon>
        <taxon>Bacillota</taxon>
        <taxon>Bacilli</taxon>
        <taxon>Bacillales</taxon>
        <taxon>Paenibacillaceae</taxon>
        <taxon>Paenibacillus</taxon>
    </lineage>
</organism>
<sequence>MRKRFVVEAVMLAVYGEMLVPSLPVEYIIPYTTVSELYELRDSQEPIMPNADEEAHVRRKINELIALFEEPFMRKKIQRALTVPWTHTQPFPLNAEVSLTMIYAIENAEYGEEFDPIETELILTCLRQKTPLLTDQIDLVDRLIQAEIPVQVYDVDDFEYALEEETV</sequence>
<comment type="caution">
    <text evidence="1">The sequence shown here is derived from an EMBL/GenBank/DDBJ whole genome shotgun (WGS) entry which is preliminary data.</text>
</comment>
<dbReference type="Proteomes" id="UP000214746">
    <property type="component" value="Unassembled WGS sequence"/>
</dbReference>
<dbReference type="OrthoDB" id="2878542at2"/>
<gene>
    <name evidence="1" type="ORF">CBW46_007640</name>
</gene>
<evidence type="ECO:0000313" key="2">
    <source>
        <dbReference type="Proteomes" id="UP000214746"/>
    </source>
</evidence>
<accession>A0A2W1N9Y9</accession>
<proteinExistence type="predicted"/>
<reference evidence="1" key="1">
    <citation type="submission" date="2018-06" db="EMBL/GenBank/DDBJ databases">
        <title>Paenibacillus xerothermodurans sp. nov. an extremely dry heat resistant spore forming bacterium isolated from the soil of Cape Canaveral, Florida.</title>
        <authorList>
            <person name="Seuylemezian A."/>
            <person name="Kaur N."/>
            <person name="Patil P."/>
            <person name="Patil P."/>
            <person name="Mayilraj S."/>
            <person name="Vaishampayan P."/>
        </authorList>
    </citation>
    <scope>NUCLEOTIDE SEQUENCE [LARGE SCALE GENOMIC DNA]</scope>
    <source>
        <strain evidence="1">ATCC 27380</strain>
    </source>
</reference>